<keyword evidence="6" id="KW-0808">Transferase</keyword>
<comment type="pathway">
    <text evidence="2">Bacterial outer membrane biogenesis; LPS core biosynthesis.</text>
</comment>
<dbReference type="PANTHER" id="PTHR30160">
    <property type="entry name" value="TETRAACYLDISACCHARIDE 4'-KINASE-RELATED"/>
    <property type="match status" value="1"/>
</dbReference>
<reference evidence="15" key="1">
    <citation type="journal article" date="1998" name="Gene">
        <title>Cloning, sequencing, and characterization of the lipopolysaccharide biosynthetic enzyme heptosyltransferase I gene (waaC) from Campylobacter jejuni and Campylobacter coli.</title>
        <authorList>
            <person name="Klena J.D."/>
            <person name="Gray S.A."/>
            <person name="Konkel M.E."/>
        </authorList>
    </citation>
    <scope>NUCLEOTIDE SEQUENCE</scope>
</reference>
<dbReference type="InterPro" id="IPR002201">
    <property type="entry name" value="Glyco_trans_9"/>
</dbReference>
<name>A0A8B6X751_9BURK</name>
<gene>
    <name evidence="15" type="primary">waaC</name>
</gene>
<dbReference type="Pfam" id="PF01075">
    <property type="entry name" value="Glyco_transf_9"/>
    <property type="match status" value="1"/>
</dbReference>
<evidence type="ECO:0000256" key="8">
    <source>
        <dbReference type="ARBA" id="ARBA00023136"/>
    </source>
</evidence>
<dbReference type="CDD" id="cd03789">
    <property type="entry name" value="GT9_LPS_heptosyltransferase"/>
    <property type="match status" value="1"/>
</dbReference>
<evidence type="ECO:0000256" key="2">
    <source>
        <dbReference type="ARBA" id="ARBA00004713"/>
    </source>
</evidence>
<evidence type="ECO:0000256" key="4">
    <source>
        <dbReference type="ARBA" id="ARBA00022519"/>
    </source>
</evidence>
<dbReference type="NCBIfam" id="TIGR02193">
    <property type="entry name" value="heptsyl_trn_I"/>
    <property type="match status" value="1"/>
</dbReference>
<evidence type="ECO:0000256" key="5">
    <source>
        <dbReference type="ARBA" id="ARBA00022676"/>
    </source>
</evidence>
<keyword evidence="4" id="KW-0997">Cell inner membrane</keyword>
<dbReference type="Gene3D" id="3.40.50.2000">
    <property type="entry name" value="Glycogen Phosphorylase B"/>
    <property type="match status" value="2"/>
</dbReference>
<dbReference type="SUPFAM" id="SSF53756">
    <property type="entry name" value="UDP-Glycosyltransferase/glycogen phosphorylase"/>
    <property type="match status" value="1"/>
</dbReference>
<comment type="subcellular location">
    <subcellularLocation>
        <location evidence="1">Cell inner membrane</location>
        <topology evidence="1">Peripheral membrane protein</topology>
        <orientation evidence="1">Cytoplasmic side</orientation>
    </subcellularLocation>
</comment>
<dbReference type="InterPro" id="IPR051199">
    <property type="entry name" value="LPS_LOS_Heptosyltrfase"/>
</dbReference>
<accession>A0A8B6X751</accession>
<sequence length="322" mass="34483">MRVLLVKISSMGDVIHNLPVVNDILRAHPAARIDWIVEEAYAGLLGLHPGLGQVIPIALRRWRKAPLSATTRAEASALWRRLRASEYDLVIDSQGNVKSALVARAVRGEHVGYARESAREPMAALFYDRRFANGPYFSQPATRRYRALAGWALGYTPEGAPGYGLAPRPLRPDWLPGDAPFVIALTATARDEKLWPEARWHELLARQVAADRCVGLAWGNAAERERATRIAAGIDGAVVAPRALGLVEWAGVLAGASCVVGVDTGLSFLAAAVGAPVVAIYVATSPTHVGIVADTPHRCLGDEGRPPAVDEVLGAVQELARA</sequence>
<dbReference type="InterPro" id="IPR011908">
    <property type="entry name" value="LipoPS_heptosylTferase-I"/>
</dbReference>
<dbReference type="EC" id="2.4.99.23" evidence="10"/>
<comment type="catalytic activity">
    <reaction evidence="13">
        <text>an alpha-Kdo-(2-&gt;4)-alpha-Kdo-(2-&gt;6)-lipid A + ADP-L-glycero-beta-D-manno-heptose = an L-alpha-D-Hep-(1-&gt;5)-[alpha-Kdo-(2-&gt;4)]-alpha-Kdo-(2-&gt;6)-lipid A + ADP + H(+)</text>
        <dbReference type="Rhea" id="RHEA:74067"/>
        <dbReference type="ChEBI" id="CHEBI:15378"/>
        <dbReference type="ChEBI" id="CHEBI:61506"/>
        <dbReference type="ChEBI" id="CHEBI:176431"/>
        <dbReference type="ChEBI" id="CHEBI:193068"/>
        <dbReference type="ChEBI" id="CHEBI:456216"/>
        <dbReference type="EC" id="2.4.99.23"/>
    </reaction>
</comment>
<evidence type="ECO:0000256" key="11">
    <source>
        <dbReference type="ARBA" id="ARBA00044190"/>
    </source>
</evidence>
<organism evidence="14 15">
    <name type="scientific">Derxia gummosa DSM 723</name>
    <dbReference type="NCBI Taxonomy" id="1121388"/>
    <lineage>
        <taxon>Bacteria</taxon>
        <taxon>Pseudomonadati</taxon>
        <taxon>Pseudomonadota</taxon>
        <taxon>Betaproteobacteria</taxon>
        <taxon>Burkholderiales</taxon>
        <taxon>Alcaligenaceae</taxon>
        <taxon>Derxia</taxon>
    </lineage>
</organism>
<evidence type="ECO:0000256" key="10">
    <source>
        <dbReference type="ARBA" id="ARBA00044041"/>
    </source>
</evidence>
<reference evidence="15" key="3">
    <citation type="submission" date="2025-08" db="UniProtKB">
        <authorList>
            <consortium name="RefSeq"/>
        </authorList>
    </citation>
    <scope>IDENTIFICATION</scope>
</reference>
<evidence type="ECO:0000256" key="1">
    <source>
        <dbReference type="ARBA" id="ARBA00004515"/>
    </source>
</evidence>
<reference evidence="15" key="2">
    <citation type="journal article" date="2000" name="Eur. J. Biochem.">
        <title>Comparative functional characterization in vitro of heptosyltransferase I (WaaC) and II (WaaF) from Escherichia coli.</title>
        <authorList>
            <person name="Gronow S."/>
            <person name="Brabetz W."/>
            <person name="Brade H."/>
        </authorList>
    </citation>
    <scope>NUCLEOTIDE SEQUENCE</scope>
</reference>
<evidence type="ECO:0000313" key="14">
    <source>
        <dbReference type="Proteomes" id="UP000675920"/>
    </source>
</evidence>
<evidence type="ECO:0000313" key="15">
    <source>
        <dbReference type="RefSeq" id="WP_034410527.1"/>
    </source>
</evidence>
<dbReference type="GO" id="GO:0005886">
    <property type="term" value="C:plasma membrane"/>
    <property type="evidence" value="ECO:0007669"/>
    <property type="project" value="UniProtKB-SubCell"/>
</dbReference>
<evidence type="ECO:0000256" key="12">
    <source>
        <dbReference type="ARBA" id="ARBA00044330"/>
    </source>
</evidence>
<proteinExistence type="inferred from homology"/>
<keyword evidence="14" id="KW-1185">Reference proteome</keyword>
<dbReference type="PANTHER" id="PTHR30160:SF19">
    <property type="entry name" value="LIPOPOLYSACCHARIDE HEPTOSYLTRANSFERASE 1"/>
    <property type="match status" value="1"/>
</dbReference>
<evidence type="ECO:0000256" key="3">
    <source>
        <dbReference type="ARBA" id="ARBA00022475"/>
    </source>
</evidence>
<evidence type="ECO:0000256" key="6">
    <source>
        <dbReference type="ARBA" id="ARBA00022679"/>
    </source>
</evidence>
<keyword evidence="7" id="KW-0448">Lipopolysaccharide biosynthesis</keyword>
<comment type="similarity">
    <text evidence="9">Belongs to the glycosyltransferase 9 family.</text>
</comment>
<evidence type="ECO:0000256" key="13">
    <source>
        <dbReference type="ARBA" id="ARBA00049201"/>
    </source>
</evidence>
<protein>
    <recommendedName>
        <fullName evidence="11">Lipopolysaccharide heptosyltransferase 1</fullName>
        <ecNumber evidence="10">2.4.99.23</ecNumber>
    </recommendedName>
    <alternativeName>
        <fullName evidence="12">ADP-heptose:lipopolysaccharide heptosyltransferase I</fullName>
    </alternativeName>
</protein>
<dbReference type="OrthoDB" id="9767552at2"/>
<evidence type="ECO:0000256" key="7">
    <source>
        <dbReference type="ARBA" id="ARBA00022985"/>
    </source>
</evidence>
<evidence type="ECO:0000256" key="9">
    <source>
        <dbReference type="ARBA" id="ARBA00043995"/>
    </source>
</evidence>
<keyword evidence="3" id="KW-1003">Cell membrane</keyword>
<dbReference type="Proteomes" id="UP000675920">
    <property type="component" value="Unplaced"/>
</dbReference>
<dbReference type="GO" id="GO:0005829">
    <property type="term" value="C:cytosol"/>
    <property type="evidence" value="ECO:0007669"/>
    <property type="project" value="TreeGrafter"/>
</dbReference>
<dbReference type="GO" id="GO:0009244">
    <property type="term" value="P:lipopolysaccharide core region biosynthetic process"/>
    <property type="evidence" value="ECO:0007669"/>
    <property type="project" value="InterPro"/>
</dbReference>
<dbReference type="RefSeq" id="WP_034410527.1">
    <property type="nucleotide sequence ID" value="NZ_AXWS01000007.1"/>
</dbReference>
<dbReference type="GO" id="GO:0008713">
    <property type="term" value="F:ADP-heptose-lipopolysaccharide heptosyltransferase activity"/>
    <property type="evidence" value="ECO:0007669"/>
    <property type="project" value="TreeGrafter"/>
</dbReference>
<keyword evidence="8" id="KW-0472">Membrane</keyword>
<dbReference type="AlphaFoldDB" id="A0A8B6X751"/>
<keyword evidence="5" id="KW-0328">Glycosyltransferase</keyword>